<dbReference type="AlphaFoldDB" id="A0A1I7HLR3"/>
<accession>A0A1I7HLR3</accession>
<reference evidence="3 4" key="1">
    <citation type="submission" date="2016-10" db="EMBL/GenBank/DDBJ databases">
        <authorList>
            <person name="de Groot N.N."/>
        </authorList>
    </citation>
    <scope>NUCLEOTIDE SEQUENCE [LARGE SCALE GENOMIC DNA]</scope>
    <source>
        <strain evidence="3 4">R-24608</strain>
    </source>
</reference>
<evidence type="ECO:0000313" key="4">
    <source>
        <dbReference type="Proteomes" id="UP000183656"/>
    </source>
</evidence>
<dbReference type="STRING" id="343013.SAMN04489707_101140"/>
<feature type="transmembrane region" description="Helical" evidence="1">
    <location>
        <begin position="174"/>
        <end position="195"/>
    </location>
</feature>
<feature type="transmembrane region" description="Helical" evidence="1">
    <location>
        <begin position="20"/>
        <end position="39"/>
    </location>
</feature>
<feature type="transmembrane region" description="Helical" evidence="1">
    <location>
        <begin position="474"/>
        <end position="492"/>
    </location>
</feature>
<feature type="transmembrane region" description="Helical" evidence="1">
    <location>
        <begin position="109"/>
        <end position="132"/>
    </location>
</feature>
<feature type="transmembrane region" description="Helical" evidence="1">
    <location>
        <begin position="357"/>
        <end position="384"/>
    </location>
</feature>
<evidence type="ECO:0000313" key="3">
    <source>
        <dbReference type="EMBL" id="SFU61499.1"/>
    </source>
</evidence>
<feature type="domain" description="DUF112" evidence="2">
    <location>
        <begin position="20"/>
        <end position="441"/>
    </location>
</feature>
<evidence type="ECO:0000256" key="1">
    <source>
        <dbReference type="SAM" id="Phobius"/>
    </source>
</evidence>
<evidence type="ECO:0000259" key="2">
    <source>
        <dbReference type="Pfam" id="PF01970"/>
    </source>
</evidence>
<dbReference type="PANTHER" id="PTHR35342">
    <property type="entry name" value="TRICARBOXYLIC TRANSPORT PROTEIN"/>
    <property type="match status" value="1"/>
</dbReference>
<protein>
    <submittedName>
        <fullName evidence="3">Putative tricarboxylic transport membrane protein</fullName>
    </submittedName>
</protein>
<dbReference type="Pfam" id="PF01970">
    <property type="entry name" value="TctA"/>
    <property type="match status" value="1"/>
</dbReference>
<dbReference type="Proteomes" id="UP000183656">
    <property type="component" value="Unassembled WGS sequence"/>
</dbReference>
<keyword evidence="1" id="KW-1133">Transmembrane helix</keyword>
<organism evidence="3 4">
    <name type="scientific">Paenacidovorax caeni</name>
    <dbReference type="NCBI Taxonomy" id="343013"/>
    <lineage>
        <taxon>Bacteria</taxon>
        <taxon>Pseudomonadati</taxon>
        <taxon>Pseudomonadota</taxon>
        <taxon>Betaproteobacteria</taxon>
        <taxon>Burkholderiales</taxon>
        <taxon>Comamonadaceae</taxon>
        <taxon>Paenacidovorax</taxon>
    </lineage>
</organism>
<dbReference type="PANTHER" id="PTHR35342:SF5">
    <property type="entry name" value="TRICARBOXYLIC TRANSPORT PROTEIN"/>
    <property type="match status" value="1"/>
</dbReference>
<sequence length="503" mass="52735">MDWLQHLATGFGVAFTAQNLLYCFIGCLLGTLIGVLPGIGPVATIAMLLPATYALPPVAALIMLAGIYYGAQYGGSTTAILVNLPGESSSVVTVIDGYQMARAGRAGPALAAAGIGSFFAGCAGTLILAAFAPPLAEMAIHFGPAEYFSLMVLGLIGAVVLASGSLLKAVGMIVLGLLLGVVGTDVNSGTVRFAFDVPELIDGIGFVAIAMGVFGYGEIIANLSRPEEEREVFSAKVQGLLPTREDFRRMTPAILRGTALGSVLGVLPGGGALLAAFAAYTVEKKTRLHPGEVPFGKGNIRGVASPESANNAGSQTSFIPLLTLGIPPNAVMALMVGAMTIHDIQPGPQVLTHNPELFWGLVASMWIGNLMLVVLNLPLIGIWIKLLSVPYRWLFPSIVLFCAIGVYTTNNNSFDVWMVGAFGLAGYVFHKLGMEPAPLLLGFILGPMMEEYLRRALLLSRGDWSVLVTRPLSAGLLAAAALLLVLVLLPAVKQTRQDAFTED</sequence>
<gene>
    <name evidence="3" type="ORF">SAMN04489707_101140</name>
</gene>
<name>A0A1I7HLR3_9BURK</name>
<keyword evidence="1" id="KW-0472">Membrane</keyword>
<keyword evidence="1" id="KW-0812">Transmembrane</keyword>
<feature type="transmembrane region" description="Helical" evidence="1">
    <location>
        <begin position="253"/>
        <end position="280"/>
    </location>
</feature>
<proteinExistence type="predicted"/>
<feature type="transmembrane region" description="Helical" evidence="1">
    <location>
        <begin position="147"/>
        <end position="167"/>
    </location>
</feature>
<feature type="transmembrane region" description="Helical" evidence="1">
    <location>
        <begin position="201"/>
        <end position="221"/>
    </location>
</feature>
<dbReference type="InterPro" id="IPR002823">
    <property type="entry name" value="DUF112_TM"/>
</dbReference>
<dbReference type="EMBL" id="FPBX01000011">
    <property type="protein sequence ID" value="SFU61499.1"/>
    <property type="molecule type" value="Genomic_DNA"/>
</dbReference>
<dbReference type="RefSeq" id="WP_054255833.1">
    <property type="nucleotide sequence ID" value="NZ_CYIG01000010.1"/>
</dbReference>
<dbReference type="OrthoDB" id="9781349at2"/>
<feature type="transmembrane region" description="Helical" evidence="1">
    <location>
        <begin position="390"/>
        <end position="407"/>
    </location>
</feature>
<keyword evidence="4" id="KW-1185">Reference proteome</keyword>
<feature type="transmembrane region" description="Helical" evidence="1">
    <location>
        <begin position="51"/>
        <end position="71"/>
    </location>
</feature>